<evidence type="ECO:0000313" key="2">
    <source>
        <dbReference type="EMBL" id="MEB3347052.1"/>
    </source>
</evidence>
<protein>
    <recommendedName>
        <fullName evidence="4">PKD domain-containing protein</fullName>
    </recommendedName>
</protein>
<dbReference type="PROSITE" id="PS51257">
    <property type="entry name" value="PROKAR_LIPOPROTEIN"/>
    <property type="match status" value="1"/>
</dbReference>
<gene>
    <name evidence="2" type="ORF">U6A24_16385</name>
</gene>
<comment type="caution">
    <text evidence="2">The sequence shown here is derived from an EMBL/GenBank/DDBJ whole genome shotgun (WGS) entry which is preliminary data.</text>
</comment>
<accession>A0ABU5ZYS7</accession>
<keyword evidence="1" id="KW-0732">Signal</keyword>
<evidence type="ECO:0008006" key="4">
    <source>
        <dbReference type="Google" id="ProtNLM"/>
    </source>
</evidence>
<proteinExistence type="predicted"/>
<name>A0ABU5ZYS7_9FLAO</name>
<dbReference type="Proteomes" id="UP001327027">
    <property type="component" value="Unassembled WGS sequence"/>
</dbReference>
<organism evidence="2 3">
    <name type="scientific">Aquimarina gracilis</name>
    <dbReference type="NCBI Taxonomy" id="874422"/>
    <lineage>
        <taxon>Bacteria</taxon>
        <taxon>Pseudomonadati</taxon>
        <taxon>Bacteroidota</taxon>
        <taxon>Flavobacteriia</taxon>
        <taxon>Flavobacteriales</taxon>
        <taxon>Flavobacteriaceae</taxon>
        <taxon>Aquimarina</taxon>
    </lineage>
</organism>
<dbReference type="EMBL" id="JAYKLX010000007">
    <property type="protein sequence ID" value="MEB3347052.1"/>
    <property type="molecule type" value="Genomic_DNA"/>
</dbReference>
<feature type="chain" id="PRO_5045057713" description="PKD domain-containing protein" evidence="1">
    <location>
        <begin position="26"/>
        <end position="485"/>
    </location>
</feature>
<dbReference type="RefSeq" id="WP_324181073.1">
    <property type="nucleotide sequence ID" value="NZ_BAABAW010000020.1"/>
</dbReference>
<sequence>MKRVVTYGKLLFLMHLAILSSCVNDDSFFPDETSDQITPTVAMVTLLNDINDKGDFVVENQLCFSFVYPIVLGYNTDSSIRINSFSGLLDAIAGQSPNFNIVGVQFPIEIKFTESETTIKIENEDALFEVLRECELTTFRDQFNALFRQCYKFEYPLTLFDNNRSENIIENDEALGRFLNDQGINYQPDFKFPITVLVAPVFEPTSVSSYFQFYNIINNCVGCPDTKFTSEIIETPAIYRFKSEVQRDDALFFWFINDELVGNASSNTFEYDFFAILDGSLPGGPGTYKICLMIETPDCQLGKKECIEIFVAPECPELRFEFEREPDTFSYSFVANFPGITETSYNWIVDDQIVEDNDGGTSGDNMFSFQFTPGVHEVCINTETLLCPQGIEFCQEIAVCPEPFFIAERQGNTTVYDFTADFLGMQDVTYEWIVNGEPQESDGGAGGDNMFTFQFDPGTSNEVCVVAEVQGCTSTNTFCVPIDVP</sequence>
<keyword evidence="3" id="KW-1185">Reference proteome</keyword>
<reference evidence="2 3" key="1">
    <citation type="journal article" date="2013" name="Int. J. Syst. Evol. Microbiol.">
        <title>Aquimarina gracilis sp. nov., isolated from the gut microflora of a mussel, Mytilus coruscus, and emended description of Aquimarina spongiae.</title>
        <authorList>
            <person name="Park S.C."/>
            <person name="Choe H.N."/>
            <person name="Baik K.S."/>
            <person name="Seong C.N."/>
        </authorList>
    </citation>
    <scope>NUCLEOTIDE SEQUENCE [LARGE SCALE GENOMIC DNA]</scope>
    <source>
        <strain evidence="2 3">PSC32</strain>
    </source>
</reference>
<evidence type="ECO:0000313" key="3">
    <source>
        <dbReference type="Proteomes" id="UP001327027"/>
    </source>
</evidence>
<feature type="signal peptide" evidence="1">
    <location>
        <begin position="1"/>
        <end position="25"/>
    </location>
</feature>
<evidence type="ECO:0000256" key="1">
    <source>
        <dbReference type="SAM" id="SignalP"/>
    </source>
</evidence>